<protein>
    <recommendedName>
        <fullName evidence="12">CFEM domain-containing protein</fullName>
    </recommendedName>
</protein>
<feature type="chain" id="PRO_5014445924" description="CFEM domain-containing protein" evidence="11">
    <location>
        <begin position="19"/>
        <end position="224"/>
    </location>
</feature>
<keyword evidence="10" id="KW-0472">Membrane</keyword>
<evidence type="ECO:0000256" key="2">
    <source>
        <dbReference type="ARBA" id="ARBA00004613"/>
    </source>
</evidence>
<dbReference type="EMBL" id="KZ613939">
    <property type="protein sequence ID" value="PMD46396.1"/>
    <property type="molecule type" value="Genomic_DNA"/>
</dbReference>
<feature type="binding site" description="axial binding residue" evidence="9">
    <location>
        <position position="46"/>
    </location>
    <ligand>
        <name>heme</name>
        <dbReference type="ChEBI" id="CHEBI:30413"/>
    </ligand>
    <ligandPart>
        <name>Fe</name>
        <dbReference type="ChEBI" id="CHEBI:18248"/>
    </ligandPart>
</feature>
<feature type="signal peptide" evidence="11">
    <location>
        <begin position="1"/>
        <end position="18"/>
    </location>
</feature>
<evidence type="ECO:0000259" key="12">
    <source>
        <dbReference type="PROSITE" id="PS52012"/>
    </source>
</evidence>
<reference evidence="13 14" key="1">
    <citation type="submission" date="2016-04" db="EMBL/GenBank/DDBJ databases">
        <title>A degradative enzymes factory behind the ericoid mycorrhizal symbiosis.</title>
        <authorList>
            <consortium name="DOE Joint Genome Institute"/>
            <person name="Martino E."/>
            <person name="Morin E."/>
            <person name="Grelet G."/>
            <person name="Kuo A."/>
            <person name="Kohler A."/>
            <person name="Daghino S."/>
            <person name="Barry K."/>
            <person name="Choi C."/>
            <person name="Cichocki N."/>
            <person name="Clum A."/>
            <person name="Copeland A."/>
            <person name="Hainaut M."/>
            <person name="Haridas S."/>
            <person name="Labutti K."/>
            <person name="Lindquist E."/>
            <person name="Lipzen A."/>
            <person name="Khouja H.-R."/>
            <person name="Murat C."/>
            <person name="Ohm R."/>
            <person name="Olson A."/>
            <person name="Spatafora J."/>
            <person name="Veneault-Fourrey C."/>
            <person name="Henrissat B."/>
            <person name="Grigoriev I."/>
            <person name="Martin F."/>
            <person name="Perotto S."/>
        </authorList>
    </citation>
    <scope>NUCLEOTIDE SEQUENCE [LARGE SCALE GENOMIC DNA]</scope>
    <source>
        <strain evidence="13 14">F</strain>
    </source>
</reference>
<keyword evidence="8" id="KW-0449">Lipoprotein</keyword>
<keyword evidence="9" id="KW-0408">Iron</keyword>
<evidence type="ECO:0000256" key="3">
    <source>
        <dbReference type="ARBA" id="ARBA00010031"/>
    </source>
</evidence>
<comment type="similarity">
    <text evidence="3">Belongs to the RBT5 family.</text>
</comment>
<dbReference type="OrthoDB" id="5421216at2759"/>
<evidence type="ECO:0000256" key="1">
    <source>
        <dbReference type="ARBA" id="ARBA00004589"/>
    </source>
</evidence>
<sequence length="224" mass="24171">MKVLLWVPLLAMLHRSKGQMGASAPRCAVQCWENTQYVSNRKCTGDAACLCTEPDYQNAVFQCLYSQCDTVHFGFALHHIIARCFGTGFELPLFAAPPVPNREDLRRREEEYAAGAKLYGSGSVVGYPTESMSFPTQSAGYATQSVGGPYTASPTSTPPPFFVLNTTTSPAMISPTPTDILYNAIPVVTTASAPQQMLTRFASALGLATIYIVLALVAALYIII</sequence>
<dbReference type="InterPro" id="IPR008427">
    <property type="entry name" value="Extracellular_membr_CFEM_dom"/>
</dbReference>
<dbReference type="Pfam" id="PF05730">
    <property type="entry name" value="CFEM"/>
    <property type="match status" value="1"/>
</dbReference>
<keyword evidence="5" id="KW-0325">Glycoprotein</keyword>
<evidence type="ECO:0000256" key="5">
    <source>
        <dbReference type="ARBA" id="ARBA00022622"/>
    </source>
</evidence>
<comment type="caution">
    <text evidence="9">Lacks conserved residue(s) required for the propagation of feature annotation.</text>
</comment>
<dbReference type="GO" id="GO:0005576">
    <property type="term" value="C:extracellular region"/>
    <property type="evidence" value="ECO:0007669"/>
    <property type="project" value="UniProtKB-SubCell"/>
</dbReference>
<proteinExistence type="inferred from homology"/>
<evidence type="ECO:0000313" key="13">
    <source>
        <dbReference type="EMBL" id="PMD46396.1"/>
    </source>
</evidence>
<evidence type="ECO:0000313" key="14">
    <source>
        <dbReference type="Proteomes" id="UP000235786"/>
    </source>
</evidence>
<keyword evidence="6 11" id="KW-0732">Signal</keyword>
<evidence type="ECO:0000256" key="10">
    <source>
        <dbReference type="SAM" id="Phobius"/>
    </source>
</evidence>
<gene>
    <name evidence="13" type="ORF">L207DRAFT_628946</name>
</gene>
<keyword evidence="5" id="KW-0336">GPI-anchor</keyword>
<organism evidence="13 14">
    <name type="scientific">Hyaloscypha variabilis (strain UAMH 11265 / GT02V1 / F)</name>
    <name type="common">Meliniomyces variabilis</name>
    <dbReference type="NCBI Taxonomy" id="1149755"/>
    <lineage>
        <taxon>Eukaryota</taxon>
        <taxon>Fungi</taxon>
        <taxon>Dikarya</taxon>
        <taxon>Ascomycota</taxon>
        <taxon>Pezizomycotina</taxon>
        <taxon>Leotiomycetes</taxon>
        <taxon>Helotiales</taxon>
        <taxon>Hyaloscyphaceae</taxon>
        <taxon>Hyaloscypha</taxon>
        <taxon>Hyaloscypha variabilis</taxon>
    </lineage>
</organism>
<evidence type="ECO:0000256" key="8">
    <source>
        <dbReference type="ARBA" id="ARBA00023288"/>
    </source>
</evidence>
<name>A0A2J6S6N0_HYAVF</name>
<keyword evidence="7 9" id="KW-1015">Disulfide bond</keyword>
<keyword evidence="4" id="KW-0964">Secreted</keyword>
<feature type="domain" description="CFEM" evidence="12">
    <location>
        <begin position="1"/>
        <end position="111"/>
    </location>
</feature>
<evidence type="ECO:0000256" key="7">
    <source>
        <dbReference type="ARBA" id="ARBA00023157"/>
    </source>
</evidence>
<accession>A0A2J6S6N0</accession>
<keyword evidence="10" id="KW-0812">Transmembrane</keyword>
<keyword evidence="9" id="KW-0479">Metal-binding</keyword>
<comment type="subcellular location">
    <subcellularLocation>
        <location evidence="1">Membrane</location>
        <topology evidence="1">Lipid-anchor</topology>
        <topology evidence="1">GPI-anchor</topology>
    </subcellularLocation>
    <subcellularLocation>
        <location evidence="2">Secreted</location>
    </subcellularLocation>
</comment>
<dbReference type="GO" id="GO:0098552">
    <property type="term" value="C:side of membrane"/>
    <property type="evidence" value="ECO:0007669"/>
    <property type="project" value="UniProtKB-KW"/>
</dbReference>
<evidence type="ECO:0000256" key="4">
    <source>
        <dbReference type="ARBA" id="ARBA00022525"/>
    </source>
</evidence>
<dbReference type="GO" id="GO:0046872">
    <property type="term" value="F:metal ion binding"/>
    <property type="evidence" value="ECO:0007669"/>
    <property type="project" value="UniProtKB-UniRule"/>
</dbReference>
<feature type="disulfide bond" evidence="9">
    <location>
        <begin position="51"/>
        <end position="84"/>
    </location>
</feature>
<keyword evidence="9" id="KW-0349">Heme</keyword>
<evidence type="ECO:0000256" key="6">
    <source>
        <dbReference type="ARBA" id="ARBA00022729"/>
    </source>
</evidence>
<evidence type="ECO:0000256" key="9">
    <source>
        <dbReference type="PROSITE-ProRule" id="PRU01356"/>
    </source>
</evidence>
<dbReference type="PROSITE" id="PS52012">
    <property type="entry name" value="CFEM"/>
    <property type="match status" value="1"/>
</dbReference>
<keyword evidence="14" id="KW-1185">Reference proteome</keyword>
<feature type="transmembrane region" description="Helical" evidence="10">
    <location>
        <begin position="201"/>
        <end position="223"/>
    </location>
</feature>
<evidence type="ECO:0000256" key="11">
    <source>
        <dbReference type="SAM" id="SignalP"/>
    </source>
</evidence>
<keyword evidence="10" id="KW-1133">Transmembrane helix</keyword>
<dbReference type="AlphaFoldDB" id="A0A2J6S6N0"/>
<dbReference type="Proteomes" id="UP000235786">
    <property type="component" value="Unassembled WGS sequence"/>
</dbReference>